<accession>A0ABD6EIB0</accession>
<keyword evidence="2" id="KW-1185">Reference proteome</keyword>
<evidence type="ECO:0000313" key="2">
    <source>
        <dbReference type="Proteomes" id="UP001608902"/>
    </source>
</evidence>
<comment type="caution">
    <text evidence="1">The sequence shown here is derived from an EMBL/GenBank/DDBJ whole genome shotgun (WGS) entry which is preliminary data.</text>
</comment>
<proteinExistence type="predicted"/>
<dbReference type="EMBL" id="JBGFUD010002043">
    <property type="protein sequence ID" value="MFH4977074.1"/>
    <property type="molecule type" value="Genomic_DNA"/>
</dbReference>
<reference evidence="1 2" key="1">
    <citation type="submission" date="2024-08" db="EMBL/GenBank/DDBJ databases">
        <title>Gnathostoma spinigerum genome.</title>
        <authorList>
            <person name="Gonzalez-Bertolin B."/>
            <person name="Monzon S."/>
            <person name="Zaballos A."/>
            <person name="Jimenez P."/>
            <person name="Dekumyoy P."/>
            <person name="Varona S."/>
            <person name="Cuesta I."/>
            <person name="Sumanam S."/>
            <person name="Adisakwattana P."/>
            <person name="Gasser R.B."/>
            <person name="Hernandez-Gonzalez A."/>
            <person name="Young N.D."/>
            <person name="Perteguer M.J."/>
        </authorList>
    </citation>
    <scope>NUCLEOTIDE SEQUENCE [LARGE SCALE GENOMIC DNA]</scope>
    <source>
        <strain evidence="1">AL3</strain>
        <tissue evidence="1">Liver</tissue>
    </source>
</reference>
<dbReference type="Proteomes" id="UP001608902">
    <property type="component" value="Unassembled WGS sequence"/>
</dbReference>
<evidence type="ECO:0008006" key="3">
    <source>
        <dbReference type="Google" id="ProtNLM"/>
    </source>
</evidence>
<sequence length="130" mass="14771">MVVSKKCCRRERRITQCRPPTIRAPKAKKVSRTRPLSVSEAIELRKLLRALPSVAKQQISPNLQRKNNVSSVCASLNCVVEYINQLEATVIARVQNGSLHSDAMHSLVCQQNHINEKGRRKTETRRKRSS</sequence>
<name>A0ABD6EIB0_9BILA</name>
<protein>
    <recommendedName>
        <fullName evidence="3">BHLH domain-containing protein</fullName>
    </recommendedName>
</protein>
<gene>
    <name evidence="1" type="ORF">AB6A40_003783</name>
</gene>
<organism evidence="1 2">
    <name type="scientific">Gnathostoma spinigerum</name>
    <dbReference type="NCBI Taxonomy" id="75299"/>
    <lineage>
        <taxon>Eukaryota</taxon>
        <taxon>Metazoa</taxon>
        <taxon>Ecdysozoa</taxon>
        <taxon>Nematoda</taxon>
        <taxon>Chromadorea</taxon>
        <taxon>Rhabditida</taxon>
        <taxon>Spirurina</taxon>
        <taxon>Gnathostomatomorpha</taxon>
        <taxon>Gnathostomatoidea</taxon>
        <taxon>Gnathostomatidae</taxon>
        <taxon>Gnathostoma</taxon>
    </lineage>
</organism>
<dbReference type="AlphaFoldDB" id="A0ABD6EIB0"/>
<evidence type="ECO:0000313" key="1">
    <source>
        <dbReference type="EMBL" id="MFH4977074.1"/>
    </source>
</evidence>